<keyword evidence="2" id="KW-1185">Reference proteome</keyword>
<protein>
    <submittedName>
        <fullName evidence="1">Uncharacterized protein</fullName>
    </submittedName>
</protein>
<sequence>MPSHYKNRNTPFGTQVGVKLNKDDLELLDLWIAANAPDVGRPEALRRILRLVALRIPRGP</sequence>
<name>A0A7W7KER8_9SPHN</name>
<accession>A0A7W7KER8</accession>
<dbReference type="EMBL" id="JACHLR010000036">
    <property type="protein sequence ID" value="MBB4860904.1"/>
    <property type="molecule type" value="Genomic_DNA"/>
</dbReference>
<dbReference type="Proteomes" id="UP000555448">
    <property type="component" value="Unassembled WGS sequence"/>
</dbReference>
<gene>
    <name evidence="1" type="ORF">HNO88_004250</name>
</gene>
<comment type="caution">
    <text evidence="1">The sequence shown here is derived from an EMBL/GenBank/DDBJ whole genome shotgun (WGS) entry which is preliminary data.</text>
</comment>
<organism evidence="1 2">
    <name type="scientific">Novosphingobium chloroacetimidivorans</name>
    <dbReference type="NCBI Taxonomy" id="1428314"/>
    <lineage>
        <taxon>Bacteria</taxon>
        <taxon>Pseudomonadati</taxon>
        <taxon>Pseudomonadota</taxon>
        <taxon>Alphaproteobacteria</taxon>
        <taxon>Sphingomonadales</taxon>
        <taxon>Sphingomonadaceae</taxon>
        <taxon>Novosphingobium</taxon>
    </lineage>
</organism>
<dbReference type="AlphaFoldDB" id="A0A7W7KER8"/>
<proteinExistence type="predicted"/>
<reference evidence="1 2" key="1">
    <citation type="submission" date="2020-08" db="EMBL/GenBank/DDBJ databases">
        <title>Functional genomics of gut bacteria from endangered species of beetles.</title>
        <authorList>
            <person name="Carlos-Shanley C."/>
        </authorList>
    </citation>
    <scope>NUCLEOTIDE SEQUENCE [LARGE SCALE GENOMIC DNA]</scope>
    <source>
        <strain evidence="1 2">S00245</strain>
    </source>
</reference>
<evidence type="ECO:0000313" key="1">
    <source>
        <dbReference type="EMBL" id="MBB4860904.1"/>
    </source>
</evidence>
<evidence type="ECO:0000313" key="2">
    <source>
        <dbReference type="Proteomes" id="UP000555448"/>
    </source>
</evidence>